<dbReference type="InterPro" id="IPR015424">
    <property type="entry name" value="PyrdxlP-dep_Trfase"/>
</dbReference>
<feature type="binding site" evidence="5">
    <location>
        <position position="142"/>
    </location>
    <ligand>
        <name>N(2)-acetyl-L-ornithine</name>
        <dbReference type="ChEBI" id="CHEBI:57805"/>
    </ligand>
</feature>
<dbReference type="GO" id="GO:0005737">
    <property type="term" value="C:cytoplasm"/>
    <property type="evidence" value="ECO:0007669"/>
    <property type="project" value="UniProtKB-SubCell"/>
</dbReference>
<evidence type="ECO:0000313" key="7">
    <source>
        <dbReference type="Proteomes" id="UP000199312"/>
    </source>
</evidence>
<dbReference type="NCBIfam" id="TIGR00707">
    <property type="entry name" value="argD"/>
    <property type="match status" value="1"/>
</dbReference>
<dbReference type="Gene3D" id="3.90.1150.10">
    <property type="entry name" value="Aspartate Aminotransferase, domain 1"/>
    <property type="match status" value="1"/>
</dbReference>
<dbReference type="FunFam" id="3.40.640.10:FF:000004">
    <property type="entry name" value="Acetylornithine aminotransferase"/>
    <property type="match status" value="1"/>
</dbReference>
<gene>
    <name evidence="5" type="primary">argD</name>
    <name evidence="6" type="ORF">SAMN04488006_1995</name>
</gene>
<sequence length="398" mass="43500">MIQKNNKTYNQLDQNYYLQTFKRYPITFDYGKGANIWDVEGNKYIDMLAGIAVNSVGHCHPKVVKAIQDQAAKLVHISNFYLSEPQVMLSKKLVELSGLNRVFLTNSGAESVEGAIKIARKYAHSIGRGGNIISFENSFHGRTLATIATGKKAYQKGFEPIPKGFLQVPFNSMESVEKVVDNNTAAIIIEPIQGEGGINIANKTFLKALRTFCDEKLIVLIFDEIQTGIGRTGKMFSKEHFGVEPDIMTLAKALGSGVPIGAILSNEKVSSAIEFGDHGTTFGGNPLVCAAALATIDVIETESLMEQAEEKGAWLKSEIAAMKNPAIKDIRGKGLMIGVEFNFGTKPLVLKMLEKGVLANATSDTVLRLVPPLNISYKDLEKVMEVLKKSLKELKNNG</sequence>
<keyword evidence="2 5" id="KW-0028">Amino-acid biosynthesis</keyword>
<protein>
    <recommendedName>
        <fullName evidence="5">Acetylornithine aminotransferase</fullName>
        <shortName evidence="5">ACOAT</shortName>
        <ecNumber evidence="5">2.6.1.11</ecNumber>
    </recommendedName>
</protein>
<dbReference type="AlphaFoldDB" id="A0A1I6QQ59"/>
<evidence type="ECO:0000256" key="1">
    <source>
        <dbReference type="ARBA" id="ARBA00022576"/>
    </source>
</evidence>
<dbReference type="HAMAP" id="MF_01107">
    <property type="entry name" value="ArgD_aminotrans_3"/>
    <property type="match status" value="1"/>
</dbReference>
<dbReference type="PROSITE" id="PS00600">
    <property type="entry name" value="AA_TRANSFER_CLASS_3"/>
    <property type="match status" value="1"/>
</dbReference>
<keyword evidence="7" id="KW-1185">Reference proteome</keyword>
<comment type="catalytic activity">
    <reaction evidence="5">
        <text>N(2)-acetyl-L-ornithine + 2-oxoglutarate = N-acetyl-L-glutamate 5-semialdehyde + L-glutamate</text>
        <dbReference type="Rhea" id="RHEA:18049"/>
        <dbReference type="ChEBI" id="CHEBI:16810"/>
        <dbReference type="ChEBI" id="CHEBI:29123"/>
        <dbReference type="ChEBI" id="CHEBI:29985"/>
        <dbReference type="ChEBI" id="CHEBI:57805"/>
        <dbReference type="EC" id="2.6.1.11"/>
    </reaction>
</comment>
<feature type="binding site" evidence="5">
    <location>
        <begin position="108"/>
        <end position="109"/>
    </location>
    <ligand>
        <name>pyridoxal 5'-phosphate</name>
        <dbReference type="ChEBI" id="CHEBI:597326"/>
    </ligand>
</feature>
<evidence type="ECO:0000313" key="6">
    <source>
        <dbReference type="EMBL" id="SFS54428.1"/>
    </source>
</evidence>
<dbReference type="CDD" id="cd00610">
    <property type="entry name" value="OAT_like"/>
    <property type="match status" value="1"/>
</dbReference>
<dbReference type="Proteomes" id="UP000199312">
    <property type="component" value="Unassembled WGS sequence"/>
</dbReference>
<dbReference type="OrthoDB" id="730777at2"/>
<keyword evidence="3 5" id="KW-0808">Transferase</keyword>
<dbReference type="InterPro" id="IPR004636">
    <property type="entry name" value="AcOrn/SuccOrn_fam"/>
</dbReference>
<dbReference type="GO" id="GO:0003992">
    <property type="term" value="F:N2-acetyl-L-ornithine:2-oxoglutarate 5-aminotransferase activity"/>
    <property type="evidence" value="ECO:0007669"/>
    <property type="project" value="UniProtKB-UniRule"/>
</dbReference>
<dbReference type="InterPro" id="IPR050103">
    <property type="entry name" value="Class-III_PLP-dep_AT"/>
</dbReference>
<dbReference type="GO" id="GO:0042802">
    <property type="term" value="F:identical protein binding"/>
    <property type="evidence" value="ECO:0007669"/>
    <property type="project" value="TreeGrafter"/>
</dbReference>
<dbReference type="EC" id="2.6.1.11" evidence="5"/>
<dbReference type="UniPathway" id="UPA00068">
    <property type="reaction ID" value="UER00109"/>
</dbReference>
<feature type="modified residue" description="N6-(pyridoxal phosphate)lysine" evidence="5">
    <location>
        <position position="252"/>
    </location>
</feature>
<dbReference type="RefSeq" id="WP_090225503.1">
    <property type="nucleotide sequence ID" value="NZ_FOZP01000004.1"/>
</dbReference>
<dbReference type="Gene3D" id="3.40.640.10">
    <property type="entry name" value="Type I PLP-dependent aspartate aminotransferase-like (Major domain)"/>
    <property type="match status" value="1"/>
</dbReference>
<comment type="pathway">
    <text evidence="5">Amino-acid biosynthesis; L-arginine biosynthesis; N(2)-acetyl-L-ornithine from L-glutamate: step 4/4.</text>
</comment>
<evidence type="ECO:0000256" key="2">
    <source>
        <dbReference type="ARBA" id="ARBA00022605"/>
    </source>
</evidence>
<keyword evidence="5" id="KW-0055">Arginine biosynthesis</keyword>
<feature type="binding site" evidence="5">
    <location>
        <position position="280"/>
    </location>
    <ligand>
        <name>N(2)-acetyl-L-ornithine</name>
        <dbReference type="ChEBI" id="CHEBI:57805"/>
    </ligand>
</feature>
<keyword evidence="4 5" id="KW-0663">Pyridoxal phosphate</keyword>
<evidence type="ECO:0000256" key="3">
    <source>
        <dbReference type="ARBA" id="ARBA00022679"/>
    </source>
</evidence>
<organism evidence="6 7">
    <name type="scientific">Lutibacter maritimus</name>
    <dbReference type="NCBI Taxonomy" id="593133"/>
    <lineage>
        <taxon>Bacteria</taxon>
        <taxon>Pseudomonadati</taxon>
        <taxon>Bacteroidota</taxon>
        <taxon>Flavobacteriia</taxon>
        <taxon>Flavobacteriales</taxon>
        <taxon>Flavobacteriaceae</taxon>
        <taxon>Lutibacter</taxon>
    </lineage>
</organism>
<dbReference type="InterPro" id="IPR049704">
    <property type="entry name" value="Aminotrans_3_PPA_site"/>
</dbReference>
<dbReference type="STRING" id="593133.SAMN04488006_1995"/>
<evidence type="ECO:0000256" key="4">
    <source>
        <dbReference type="ARBA" id="ARBA00022898"/>
    </source>
</evidence>
<dbReference type="InterPro" id="IPR015422">
    <property type="entry name" value="PyrdxlP-dep_Trfase_small"/>
</dbReference>
<dbReference type="GO" id="GO:0030170">
    <property type="term" value="F:pyridoxal phosphate binding"/>
    <property type="evidence" value="ECO:0007669"/>
    <property type="project" value="InterPro"/>
</dbReference>
<comment type="cofactor">
    <cofactor evidence="5">
        <name>pyridoxal 5'-phosphate</name>
        <dbReference type="ChEBI" id="CHEBI:597326"/>
    </cofactor>
    <text evidence="5">Binds 1 pyridoxal phosphate per subunit.</text>
</comment>
<dbReference type="EMBL" id="FOZP01000004">
    <property type="protein sequence ID" value="SFS54428.1"/>
    <property type="molecule type" value="Genomic_DNA"/>
</dbReference>
<evidence type="ECO:0000256" key="5">
    <source>
        <dbReference type="HAMAP-Rule" id="MF_01107"/>
    </source>
</evidence>
<feature type="binding site" evidence="5">
    <location>
        <position position="139"/>
    </location>
    <ligand>
        <name>pyridoxal 5'-phosphate</name>
        <dbReference type="ChEBI" id="CHEBI:597326"/>
    </ligand>
</feature>
<comment type="miscellaneous">
    <text evidence="5">May also have succinyldiaminopimelate aminotransferase activity, thus carrying out the corresponding step in lysine biosynthesis.</text>
</comment>
<dbReference type="NCBIfam" id="NF002325">
    <property type="entry name" value="PRK01278.1"/>
    <property type="match status" value="1"/>
</dbReference>
<dbReference type="PIRSF" id="PIRSF000521">
    <property type="entry name" value="Transaminase_4ab_Lys_Orn"/>
    <property type="match status" value="1"/>
</dbReference>
<feature type="binding site" evidence="5">
    <location>
        <begin position="223"/>
        <end position="226"/>
    </location>
    <ligand>
        <name>pyridoxal 5'-phosphate</name>
        <dbReference type="ChEBI" id="CHEBI:597326"/>
    </ligand>
</feature>
<proteinExistence type="inferred from homology"/>
<dbReference type="InterPro" id="IPR005814">
    <property type="entry name" value="Aminotrans_3"/>
</dbReference>
<feature type="binding site" evidence="5">
    <location>
        <position position="281"/>
    </location>
    <ligand>
        <name>pyridoxal 5'-phosphate</name>
        <dbReference type="ChEBI" id="CHEBI:597326"/>
    </ligand>
</feature>
<comment type="subunit">
    <text evidence="5">Homodimer.</text>
</comment>
<accession>A0A1I6QQ59</accession>
<keyword evidence="1 5" id="KW-0032">Aminotransferase</keyword>
<dbReference type="GO" id="GO:0006526">
    <property type="term" value="P:L-arginine biosynthetic process"/>
    <property type="evidence" value="ECO:0007669"/>
    <property type="project" value="UniProtKB-UniRule"/>
</dbReference>
<dbReference type="SUPFAM" id="SSF53383">
    <property type="entry name" value="PLP-dependent transferases"/>
    <property type="match status" value="1"/>
</dbReference>
<dbReference type="Pfam" id="PF00202">
    <property type="entry name" value="Aminotran_3"/>
    <property type="match status" value="1"/>
</dbReference>
<dbReference type="InterPro" id="IPR015421">
    <property type="entry name" value="PyrdxlP-dep_Trfase_major"/>
</dbReference>
<keyword evidence="5" id="KW-0963">Cytoplasm</keyword>
<name>A0A1I6QQ59_9FLAO</name>
<dbReference type="PANTHER" id="PTHR11986">
    <property type="entry name" value="AMINOTRANSFERASE CLASS III"/>
    <property type="match status" value="1"/>
</dbReference>
<reference evidence="7" key="1">
    <citation type="submission" date="2016-10" db="EMBL/GenBank/DDBJ databases">
        <authorList>
            <person name="Varghese N."/>
            <person name="Submissions S."/>
        </authorList>
    </citation>
    <scope>NUCLEOTIDE SEQUENCE [LARGE SCALE GENOMIC DNA]</scope>
    <source>
        <strain evidence="7">DSM 24450</strain>
    </source>
</reference>
<comment type="similarity">
    <text evidence="5">Belongs to the class-III pyridoxal-phosphate-dependent aminotransferase family. ArgD subfamily.</text>
</comment>
<comment type="subcellular location">
    <subcellularLocation>
        <location evidence="5">Cytoplasm</location>
    </subcellularLocation>
</comment>
<dbReference type="PANTHER" id="PTHR11986:SF79">
    <property type="entry name" value="ACETYLORNITHINE AMINOTRANSFERASE, MITOCHONDRIAL"/>
    <property type="match status" value="1"/>
</dbReference>